<organism evidence="1 2">
    <name type="scientific">Chrysophaeum taylorii</name>
    <dbReference type="NCBI Taxonomy" id="2483200"/>
    <lineage>
        <taxon>Eukaryota</taxon>
        <taxon>Sar</taxon>
        <taxon>Stramenopiles</taxon>
        <taxon>Ochrophyta</taxon>
        <taxon>Pelagophyceae</taxon>
        <taxon>Pelagomonadales</taxon>
        <taxon>Pelagomonadaceae</taxon>
        <taxon>Chrysophaeum</taxon>
    </lineage>
</organism>
<evidence type="ECO:0000313" key="1">
    <source>
        <dbReference type="EMBL" id="KAJ8611419.1"/>
    </source>
</evidence>
<accession>A0AAD7ULV6</accession>
<reference evidence="1" key="1">
    <citation type="submission" date="2023-01" db="EMBL/GenBank/DDBJ databases">
        <title>Metagenome sequencing of chrysophaentin producing Chrysophaeum taylorii.</title>
        <authorList>
            <person name="Davison J."/>
            <person name="Bewley C."/>
        </authorList>
    </citation>
    <scope>NUCLEOTIDE SEQUENCE</scope>
    <source>
        <strain evidence="1">NIES-1699</strain>
    </source>
</reference>
<evidence type="ECO:0008006" key="3">
    <source>
        <dbReference type="Google" id="ProtNLM"/>
    </source>
</evidence>
<comment type="caution">
    <text evidence="1">The sequence shown here is derived from an EMBL/GenBank/DDBJ whole genome shotgun (WGS) entry which is preliminary data.</text>
</comment>
<name>A0AAD7ULV6_9STRA</name>
<dbReference type="Proteomes" id="UP001230188">
    <property type="component" value="Unassembled WGS sequence"/>
</dbReference>
<evidence type="ECO:0000313" key="2">
    <source>
        <dbReference type="Proteomes" id="UP001230188"/>
    </source>
</evidence>
<sequence length="300" mass="33356">MEDTDVTPPKAVQTTFYDWKSPGVRLAKQPKQTVAISHPALRSVVNTSPPKASRSDFTPLSKRVAAENVLRDAKIGEAYAARRDALDKAGKLFDVVFEAPGQLGFKILLARSKRSTRRRVLVDETFDSCVAYDILRPRDEIVAIDGDLLIEMDPEAFSELVTRLRTKRPLELTFAKGAGRDEAFKDQCDQRRRASRLLATSSDVTPIAEQTYVNAPEPDDQARVPFCGAICAGVTIYACDYNIEVNDADYNEPLPVTNTQQTVLNIPKDADYNEPLPTTNTKQTVKNIPEDMTFDGENDD</sequence>
<protein>
    <recommendedName>
        <fullName evidence="3">PDZ domain-containing protein</fullName>
    </recommendedName>
</protein>
<dbReference type="EMBL" id="JAQMWT010000075">
    <property type="protein sequence ID" value="KAJ8611419.1"/>
    <property type="molecule type" value="Genomic_DNA"/>
</dbReference>
<proteinExistence type="predicted"/>
<gene>
    <name evidence="1" type="ORF">CTAYLR_009011</name>
</gene>
<keyword evidence="2" id="KW-1185">Reference proteome</keyword>
<dbReference type="AlphaFoldDB" id="A0AAD7ULV6"/>